<dbReference type="AlphaFoldDB" id="Q11M85"/>
<dbReference type="InterPro" id="IPR036366">
    <property type="entry name" value="PGBDSf"/>
</dbReference>
<evidence type="ECO:0000256" key="1">
    <source>
        <dbReference type="SAM" id="Phobius"/>
    </source>
</evidence>
<evidence type="ECO:0000259" key="2">
    <source>
        <dbReference type="Pfam" id="PF01471"/>
    </source>
</evidence>
<dbReference type="HOGENOM" id="CLU_1802643_0_0_5"/>
<gene>
    <name evidence="3" type="ordered locus">Meso_0085</name>
</gene>
<accession>Q11M85</accession>
<dbReference type="Pfam" id="PF01471">
    <property type="entry name" value="PG_binding_1"/>
    <property type="match status" value="1"/>
</dbReference>
<dbReference type="STRING" id="266779.Meso_0085"/>
<keyword evidence="1" id="KW-1133">Transmembrane helix</keyword>
<dbReference type="OrthoDB" id="8255644at2"/>
<name>Q11M85_CHESB</name>
<dbReference type="eggNOG" id="COG3409">
    <property type="taxonomic scope" value="Bacteria"/>
</dbReference>
<feature type="transmembrane region" description="Helical" evidence="1">
    <location>
        <begin position="119"/>
        <end position="141"/>
    </location>
</feature>
<sequence>MLRMGSTGARVRELQALLVRAGHALKVDGDYGPSTKSAVLAFQRFAGLIADGVAGPETMRALASFKVAPDERPGAVGPLQTDQAKQGGTAILGGAAIETARQQIENAADRLAPIPGFEWLSGALTVIAVLLVLGGLGWAAYGW</sequence>
<proteinExistence type="predicted"/>
<dbReference type="InterPro" id="IPR002477">
    <property type="entry name" value="Peptidoglycan-bd-like"/>
</dbReference>
<dbReference type="EMBL" id="CP000390">
    <property type="protein sequence ID" value="ABG61490.1"/>
    <property type="molecule type" value="Genomic_DNA"/>
</dbReference>
<dbReference type="InterPro" id="IPR036365">
    <property type="entry name" value="PGBD-like_sf"/>
</dbReference>
<keyword evidence="1" id="KW-0472">Membrane</keyword>
<dbReference type="SUPFAM" id="SSF47090">
    <property type="entry name" value="PGBD-like"/>
    <property type="match status" value="1"/>
</dbReference>
<keyword evidence="1" id="KW-0812">Transmembrane</keyword>
<reference evidence="3" key="1">
    <citation type="submission" date="2006-06" db="EMBL/GenBank/DDBJ databases">
        <title>Complete sequence of chromosome of Chelativorans sp. BNC1.</title>
        <authorList>
            <consortium name="US DOE Joint Genome Institute"/>
            <person name="Copeland A."/>
            <person name="Lucas S."/>
            <person name="Lapidus A."/>
            <person name="Barry K."/>
            <person name="Detter J.C."/>
            <person name="Glavina del Rio T."/>
            <person name="Hammon N."/>
            <person name="Israni S."/>
            <person name="Dalin E."/>
            <person name="Tice H."/>
            <person name="Pitluck S."/>
            <person name="Chertkov O."/>
            <person name="Brettin T."/>
            <person name="Bruce D."/>
            <person name="Han C."/>
            <person name="Tapia R."/>
            <person name="Gilna P."/>
            <person name="Schmutz J."/>
            <person name="Larimer F."/>
            <person name="Land M."/>
            <person name="Hauser L."/>
            <person name="Kyrpides N."/>
            <person name="Mikhailova N."/>
            <person name="Richardson P."/>
        </authorList>
    </citation>
    <scope>NUCLEOTIDE SEQUENCE</scope>
    <source>
        <strain evidence="3">BNC1</strain>
    </source>
</reference>
<evidence type="ECO:0000313" key="3">
    <source>
        <dbReference type="EMBL" id="ABG61490.1"/>
    </source>
</evidence>
<dbReference type="Gene3D" id="1.10.101.10">
    <property type="entry name" value="PGBD-like superfamily/PGBD"/>
    <property type="match status" value="1"/>
</dbReference>
<protein>
    <submittedName>
        <fullName evidence="3">Peptidoglycan-binding domain 1</fullName>
    </submittedName>
</protein>
<organism evidence="3">
    <name type="scientific">Chelativorans sp. (strain BNC1)</name>
    <dbReference type="NCBI Taxonomy" id="266779"/>
    <lineage>
        <taxon>Bacteria</taxon>
        <taxon>Pseudomonadati</taxon>
        <taxon>Pseudomonadota</taxon>
        <taxon>Alphaproteobacteria</taxon>
        <taxon>Hyphomicrobiales</taxon>
        <taxon>Phyllobacteriaceae</taxon>
        <taxon>Chelativorans</taxon>
    </lineage>
</organism>
<feature type="domain" description="Peptidoglycan binding-like" evidence="2">
    <location>
        <begin position="7"/>
        <end position="62"/>
    </location>
</feature>
<dbReference type="KEGG" id="mes:Meso_0085"/>